<gene>
    <name evidence="5" type="ORF">CPRO_06490</name>
    <name evidence="6" type="ORF">SAMN02745151_00828</name>
</gene>
<sequence>MSLNCDIVKDLVALYHDGVASEASESAVETHLKECKSCRNYYKQYGNTQPASLKFDVNASGDYGELAKHMRIRRLWMLVSALAYVSASLCAFIMLFMRIRKK</sequence>
<evidence type="ECO:0000313" key="7">
    <source>
        <dbReference type="Proteomes" id="UP000068026"/>
    </source>
</evidence>
<dbReference type="AlphaFoldDB" id="A0A0X8V8U8"/>
<keyword evidence="3" id="KW-0472">Membrane</keyword>
<dbReference type="Gene3D" id="1.10.10.1320">
    <property type="entry name" value="Anti-sigma factor, zinc-finger domain"/>
    <property type="match status" value="1"/>
</dbReference>
<dbReference type="InterPro" id="IPR041916">
    <property type="entry name" value="Anti_sigma_zinc_sf"/>
</dbReference>
<name>A0A0X8V8U8_ANAPI</name>
<dbReference type="OrthoDB" id="6194834at2"/>
<keyword evidence="3" id="KW-0812">Transmembrane</keyword>
<dbReference type="GO" id="GO:0008270">
    <property type="term" value="F:zinc ion binding"/>
    <property type="evidence" value="ECO:0007669"/>
    <property type="project" value="UniProtKB-KW"/>
</dbReference>
<evidence type="ECO:0000256" key="1">
    <source>
        <dbReference type="ARBA" id="ARBA00024353"/>
    </source>
</evidence>
<keyword evidence="3" id="KW-1133">Transmembrane helix</keyword>
<dbReference type="KEGG" id="cpro:CPRO_06490"/>
<evidence type="ECO:0000256" key="2">
    <source>
        <dbReference type="ARBA" id="ARBA00024438"/>
    </source>
</evidence>
<reference evidence="6" key="3">
    <citation type="submission" date="2016-11" db="EMBL/GenBank/DDBJ databases">
        <authorList>
            <person name="Varghese N."/>
            <person name="Submissions S."/>
        </authorList>
    </citation>
    <scope>NUCLEOTIDE SEQUENCE</scope>
    <source>
        <strain evidence="6">DSM 1682</strain>
    </source>
</reference>
<organism evidence="6 8">
    <name type="scientific">Anaerotignum propionicum DSM 1682</name>
    <dbReference type="NCBI Taxonomy" id="991789"/>
    <lineage>
        <taxon>Bacteria</taxon>
        <taxon>Bacillati</taxon>
        <taxon>Bacillota</taxon>
        <taxon>Clostridia</taxon>
        <taxon>Lachnospirales</taxon>
        <taxon>Anaerotignaceae</taxon>
        <taxon>Anaerotignum</taxon>
    </lineage>
</organism>
<dbReference type="EMBL" id="CP014223">
    <property type="protein sequence ID" value="AMJ40251.1"/>
    <property type="molecule type" value="Genomic_DNA"/>
</dbReference>
<accession>A0A0X8V8U8</accession>
<reference evidence="5 7" key="1">
    <citation type="journal article" date="2016" name="Genome Announc.">
        <title>Complete Genome Sequence of the Amino Acid-Fermenting Clostridium propionicum X2 (DSM 1682).</title>
        <authorList>
            <person name="Poehlein A."/>
            <person name="Schlien K."/>
            <person name="Chowdhury N.P."/>
            <person name="Gottschalk G."/>
            <person name="Buckel W."/>
            <person name="Daniel R."/>
        </authorList>
    </citation>
    <scope>NUCLEOTIDE SEQUENCE [LARGE SCALE GENOMIC DNA]</scope>
    <source>
        <strain evidence="5 7">X2</strain>
    </source>
</reference>
<proteinExistence type="inferred from homology"/>
<evidence type="ECO:0000259" key="4">
    <source>
        <dbReference type="Pfam" id="PF13490"/>
    </source>
</evidence>
<dbReference type="EMBL" id="FQUA01000002">
    <property type="protein sequence ID" value="SHE46611.1"/>
    <property type="molecule type" value="Genomic_DNA"/>
</dbReference>
<dbReference type="RefSeq" id="WP_066047791.1">
    <property type="nucleotide sequence ID" value="NZ_CP014223.1"/>
</dbReference>
<evidence type="ECO:0000256" key="3">
    <source>
        <dbReference type="SAM" id="Phobius"/>
    </source>
</evidence>
<reference evidence="8" key="4">
    <citation type="submission" date="2016-11" db="EMBL/GenBank/DDBJ databases">
        <authorList>
            <person name="Jaros S."/>
            <person name="Januszkiewicz K."/>
            <person name="Wedrychowicz H."/>
        </authorList>
    </citation>
    <scope>NUCLEOTIDE SEQUENCE [LARGE SCALE GENOMIC DNA]</scope>
    <source>
        <strain evidence="8">DSM 1682</strain>
    </source>
</reference>
<dbReference type="InterPro" id="IPR027383">
    <property type="entry name" value="Znf_put"/>
</dbReference>
<feature type="transmembrane region" description="Helical" evidence="3">
    <location>
        <begin position="75"/>
        <end position="97"/>
    </location>
</feature>
<comment type="similarity">
    <text evidence="1">Belongs to the zinc-associated anti-sigma factor (ZAS) superfamily. Anti-sigma-W factor family.</text>
</comment>
<dbReference type="Proteomes" id="UP000068026">
    <property type="component" value="Chromosome"/>
</dbReference>
<keyword evidence="6" id="KW-0863">Zinc-finger</keyword>
<evidence type="ECO:0000313" key="8">
    <source>
        <dbReference type="Proteomes" id="UP000184204"/>
    </source>
</evidence>
<dbReference type="Pfam" id="PF13490">
    <property type="entry name" value="zf-HC2"/>
    <property type="match status" value="1"/>
</dbReference>
<keyword evidence="6" id="KW-0479">Metal-binding</keyword>
<evidence type="ECO:0000313" key="5">
    <source>
        <dbReference type="EMBL" id="AMJ40251.1"/>
    </source>
</evidence>
<reference evidence="7" key="2">
    <citation type="submission" date="2016-01" db="EMBL/GenBank/DDBJ databases">
        <authorList>
            <person name="Poehlein A."/>
            <person name="Schlien K."/>
            <person name="Gottschalk G."/>
            <person name="Buckel W."/>
            <person name="Daniel R."/>
        </authorList>
    </citation>
    <scope>NUCLEOTIDE SEQUENCE [LARGE SCALE GENOMIC DNA]</scope>
    <source>
        <strain evidence="7">X2</strain>
    </source>
</reference>
<protein>
    <recommendedName>
        <fullName evidence="2">Anti-sigma-W factor RsiW</fullName>
    </recommendedName>
</protein>
<evidence type="ECO:0000313" key="6">
    <source>
        <dbReference type="EMBL" id="SHE46611.1"/>
    </source>
</evidence>
<keyword evidence="6" id="KW-0862">Zinc</keyword>
<dbReference type="Proteomes" id="UP000184204">
    <property type="component" value="Unassembled WGS sequence"/>
</dbReference>
<keyword evidence="7" id="KW-1185">Reference proteome</keyword>
<feature type="domain" description="Putative zinc-finger" evidence="4">
    <location>
        <begin position="5"/>
        <end position="39"/>
    </location>
</feature>